<dbReference type="GO" id="GO:0043565">
    <property type="term" value="F:sequence-specific DNA binding"/>
    <property type="evidence" value="ECO:0007669"/>
    <property type="project" value="InterPro"/>
</dbReference>
<keyword evidence="6" id="KW-1185">Reference proteome</keyword>
<gene>
    <name evidence="5" type="ORF">ATK74_2828</name>
</gene>
<keyword evidence="3" id="KW-0804">Transcription</keyword>
<dbReference type="PROSITE" id="PS50956">
    <property type="entry name" value="HTH_ASNC_2"/>
    <property type="match status" value="1"/>
</dbReference>
<dbReference type="InterPro" id="IPR019888">
    <property type="entry name" value="Tscrpt_reg_AsnC-like"/>
</dbReference>
<dbReference type="Proteomes" id="UP000226079">
    <property type="component" value="Unassembled WGS sequence"/>
</dbReference>
<dbReference type="InterPro" id="IPR011008">
    <property type="entry name" value="Dimeric_a/b-barrel"/>
</dbReference>
<dbReference type="PANTHER" id="PTHR30154:SF34">
    <property type="entry name" value="TRANSCRIPTIONAL REGULATOR AZLB"/>
    <property type="match status" value="1"/>
</dbReference>
<dbReference type="SUPFAM" id="SSF46785">
    <property type="entry name" value="Winged helix' DNA-binding domain"/>
    <property type="match status" value="1"/>
</dbReference>
<dbReference type="GO" id="GO:0005829">
    <property type="term" value="C:cytosol"/>
    <property type="evidence" value="ECO:0007669"/>
    <property type="project" value="TreeGrafter"/>
</dbReference>
<dbReference type="OrthoDB" id="166264at2"/>
<proteinExistence type="predicted"/>
<evidence type="ECO:0000256" key="2">
    <source>
        <dbReference type="ARBA" id="ARBA00023125"/>
    </source>
</evidence>
<comment type="caution">
    <text evidence="5">The sequence shown here is derived from an EMBL/GenBank/DDBJ whole genome shotgun (WGS) entry which is preliminary data.</text>
</comment>
<keyword evidence="2" id="KW-0238">DNA-binding</keyword>
<dbReference type="RefSeq" id="WP_098461616.1">
    <property type="nucleotide sequence ID" value="NZ_PDJC01000001.1"/>
</dbReference>
<dbReference type="SUPFAM" id="SSF54909">
    <property type="entry name" value="Dimeric alpha+beta barrel"/>
    <property type="match status" value="1"/>
</dbReference>
<dbReference type="PANTHER" id="PTHR30154">
    <property type="entry name" value="LEUCINE-RESPONSIVE REGULATORY PROTEIN"/>
    <property type="match status" value="1"/>
</dbReference>
<organism evidence="5 6">
    <name type="scientific">Propionicimonas paludicola</name>
    <dbReference type="NCBI Taxonomy" id="185243"/>
    <lineage>
        <taxon>Bacteria</taxon>
        <taxon>Bacillati</taxon>
        <taxon>Actinomycetota</taxon>
        <taxon>Actinomycetes</taxon>
        <taxon>Propionibacteriales</taxon>
        <taxon>Nocardioidaceae</taxon>
        <taxon>Propionicimonas</taxon>
    </lineage>
</organism>
<keyword evidence="1" id="KW-0805">Transcription regulation</keyword>
<evidence type="ECO:0000259" key="4">
    <source>
        <dbReference type="PROSITE" id="PS50956"/>
    </source>
</evidence>
<reference evidence="5 6" key="1">
    <citation type="submission" date="2017-10" db="EMBL/GenBank/DDBJ databases">
        <title>Sequencing the genomes of 1000 actinobacteria strains.</title>
        <authorList>
            <person name="Klenk H.-P."/>
        </authorList>
    </citation>
    <scope>NUCLEOTIDE SEQUENCE [LARGE SCALE GENOMIC DNA]</scope>
    <source>
        <strain evidence="5 6">DSM 15597</strain>
    </source>
</reference>
<dbReference type="InterPro" id="IPR036388">
    <property type="entry name" value="WH-like_DNA-bd_sf"/>
</dbReference>
<evidence type="ECO:0000256" key="3">
    <source>
        <dbReference type="ARBA" id="ARBA00023163"/>
    </source>
</evidence>
<name>A0A2A9CUZ6_9ACTN</name>
<dbReference type="PROSITE" id="PS00519">
    <property type="entry name" value="HTH_ASNC_1"/>
    <property type="match status" value="1"/>
</dbReference>
<evidence type="ECO:0000313" key="5">
    <source>
        <dbReference type="EMBL" id="PFG18244.1"/>
    </source>
</evidence>
<dbReference type="InterPro" id="IPR000485">
    <property type="entry name" value="AsnC-type_HTH_dom"/>
</dbReference>
<dbReference type="InterPro" id="IPR019887">
    <property type="entry name" value="Tscrpt_reg_AsnC/Lrp_C"/>
</dbReference>
<dbReference type="PRINTS" id="PR00033">
    <property type="entry name" value="HTHASNC"/>
</dbReference>
<dbReference type="SMART" id="SM00344">
    <property type="entry name" value="HTH_ASNC"/>
    <property type="match status" value="1"/>
</dbReference>
<feature type="domain" description="HTH asnC-type" evidence="4">
    <location>
        <begin position="1"/>
        <end position="66"/>
    </location>
</feature>
<dbReference type="GO" id="GO:0043200">
    <property type="term" value="P:response to amino acid"/>
    <property type="evidence" value="ECO:0007669"/>
    <property type="project" value="TreeGrafter"/>
</dbReference>
<dbReference type="Gene3D" id="1.10.10.10">
    <property type="entry name" value="Winged helix-like DNA-binding domain superfamily/Winged helix DNA-binding domain"/>
    <property type="match status" value="1"/>
</dbReference>
<dbReference type="InterPro" id="IPR019885">
    <property type="entry name" value="Tscrpt_reg_HTH_AsnC-type_CS"/>
</dbReference>
<dbReference type="Gene3D" id="3.30.70.920">
    <property type="match status" value="1"/>
</dbReference>
<sequence>MEPLDEEILGLLQRNARRSLSDVARQIGLSSNAVAARVRRLEADGVILGYTIITDADRAQPSRGLEVFIDVRLGEATDGEQFLAAIEPVRQIVDAAHVTGPYDYLLHARVPDTAALDGLLKHLKKACGVVQTQTRVALRSR</sequence>
<dbReference type="AlphaFoldDB" id="A0A2A9CUZ6"/>
<evidence type="ECO:0000256" key="1">
    <source>
        <dbReference type="ARBA" id="ARBA00023015"/>
    </source>
</evidence>
<evidence type="ECO:0000313" key="6">
    <source>
        <dbReference type="Proteomes" id="UP000226079"/>
    </source>
</evidence>
<dbReference type="InterPro" id="IPR036390">
    <property type="entry name" value="WH_DNA-bd_sf"/>
</dbReference>
<dbReference type="Pfam" id="PF01037">
    <property type="entry name" value="AsnC_trans_reg"/>
    <property type="match status" value="1"/>
</dbReference>
<accession>A0A2A9CUZ6</accession>
<dbReference type="EMBL" id="PDJC01000001">
    <property type="protein sequence ID" value="PFG18244.1"/>
    <property type="molecule type" value="Genomic_DNA"/>
</dbReference>
<protein>
    <submittedName>
        <fullName evidence="5">AsnC family transcriptional regulator</fullName>
    </submittedName>
</protein>
<dbReference type="Pfam" id="PF13412">
    <property type="entry name" value="HTH_24"/>
    <property type="match status" value="1"/>
</dbReference>